<evidence type="ECO:0000313" key="3">
    <source>
        <dbReference type="Proteomes" id="UP001322664"/>
    </source>
</evidence>
<organism evidence="2 3">
    <name type="scientific">Lysinibacillus louembei</name>
    <dbReference type="NCBI Taxonomy" id="1470088"/>
    <lineage>
        <taxon>Bacteria</taxon>
        <taxon>Bacillati</taxon>
        <taxon>Bacillota</taxon>
        <taxon>Bacilli</taxon>
        <taxon>Bacillales</taxon>
        <taxon>Bacillaceae</taxon>
        <taxon>Lysinibacillus</taxon>
    </lineage>
</organism>
<dbReference type="CDD" id="cd13441">
    <property type="entry name" value="CamS_repeat_1"/>
    <property type="match status" value="1"/>
</dbReference>
<dbReference type="PIRSF" id="PIRSF012509">
    <property type="entry name" value="CamS"/>
    <property type="match status" value="1"/>
</dbReference>
<dbReference type="Gene3D" id="3.10.570.10">
    <property type="entry name" value="sex pheromone staph- cam373 precursor domain"/>
    <property type="match status" value="1"/>
</dbReference>
<feature type="signal peptide" evidence="1">
    <location>
        <begin position="1"/>
        <end position="24"/>
    </location>
</feature>
<reference evidence="2 3" key="1">
    <citation type="submission" date="2023-09" db="EMBL/GenBank/DDBJ databases">
        <authorList>
            <person name="Page C.A."/>
            <person name="Perez-Diaz I.M."/>
        </authorList>
    </citation>
    <scope>NUCLEOTIDE SEQUENCE [LARGE SCALE GENOMIC DNA]</scope>
    <source>
        <strain evidence="2 3">Ll15</strain>
    </source>
</reference>
<gene>
    <name evidence="2" type="ORF">R6U77_08455</name>
</gene>
<evidence type="ECO:0000256" key="1">
    <source>
        <dbReference type="SAM" id="SignalP"/>
    </source>
</evidence>
<dbReference type="EMBL" id="CP137624">
    <property type="protein sequence ID" value="WPK13677.1"/>
    <property type="molecule type" value="Genomic_DNA"/>
</dbReference>
<dbReference type="PROSITE" id="PS51257">
    <property type="entry name" value="PROKAR_LIPOPROTEIN"/>
    <property type="match status" value="1"/>
</dbReference>
<dbReference type="Pfam" id="PF07537">
    <property type="entry name" value="CamS"/>
    <property type="match status" value="1"/>
</dbReference>
<sequence length="390" mass="44224">MTRFRWVSVLVAAAILAGCTPSFKQSTEVVQQTDDAEEAETTHITSRQLSENYYRTLTPYKESASRGLIVSNIYTKYDVKEVENGLMRISQNVFETDKYFFQEGQYLSANTVSYWLARENQTTDKGEDLQGLNPSSLDANGKELAPTVKAVEAPVYLAHIVEQNYLTMTDDNKVKLGGMSIGLALNSIYYYQKEKYGEYFEEPIPNEKLEAAAKEIAEEVVARLRTRSELADVPIVIGLFKQQPRNSIVPGTYFAYSVVDSGKSGLGEWQKINEAYVTFPMSSPVETYREDNDKFQNFKQDIDKYFSNFTSVIGTGFYQNNKLQNLEVEIPIQFYGTTEIIGFTQYLTDVMLKQLPSDVTITVSVTSVNGPEVLIKKERNSDKPFVHIYE</sequence>
<proteinExistence type="predicted"/>
<dbReference type="RefSeq" id="WP_319838141.1">
    <property type="nucleotide sequence ID" value="NZ_CP137624.1"/>
</dbReference>
<feature type="chain" id="PRO_5046566923" evidence="1">
    <location>
        <begin position="25"/>
        <end position="390"/>
    </location>
</feature>
<keyword evidence="3" id="KW-1185">Reference proteome</keyword>
<accession>A0ABZ0RZJ7</accession>
<keyword evidence="1" id="KW-0732">Signal</keyword>
<dbReference type="Proteomes" id="UP001322664">
    <property type="component" value="Chromosome"/>
</dbReference>
<dbReference type="InterPro" id="IPR011426">
    <property type="entry name" value="CamS"/>
</dbReference>
<dbReference type="CDD" id="cd13440">
    <property type="entry name" value="CamS_repeat_2"/>
    <property type="match status" value="1"/>
</dbReference>
<evidence type="ECO:0000313" key="2">
    <source>
        <dbReference type="EMBL" id="WPK13677.1"/>
    </source>
</evidence>
<name>A0ABZ0RZJ7_9BACI</name>
<protein>
    <submittedName>
        <fullName evidence="2">CamS family sex pheromone protein</fullName>
    </submittedName>
</protein>